<evidence type="ECO:0000313" key="2">
    <source>
        <dbReference type="EMBL" id="GFX95147.1"/>
    </source>
</evidence>
<evidence type="ECO:0000313" key="3">
    <source>
        <dbReference type="Proteomes" id="UP000887159"/>
    </source>
</evidence>
<evidence type="ECO:0000256" key="1">
    <source>
        <dbReference type="SAM" id="SignalP"/>
    </source>
</evidence>
<dbReference type="Proteomes" id="UP000887159">
    <property type="component" value="Unassembled WGS sequence"/>
</dbReference>
<accession>A0A8X6V4X2</accession>
<gene>
    <name evidence="2" type="ORF">TNCV_3606061</name>
</gene>
<comment type="caution">
    <text evidence="2">The sequence shown here is derived from an EMBL/GenBank/DDBJ whole genome shotgun (WGS) entry which is preliminary data.</text>
</comment>
<keyword evidence="1" id="KW-0732">Signal</keyword>
<sequence>MKVSLLLLTLATLVPRNDAKNLCDVIGCSKGLTDESGRQEEKALQWRAPCIQNCCGSGSYAKPCPKPKPPCPSPPGEDPGRYGCEKPKPPPCDPGRYGCEKPKPPPCDPSRYECEKPKPPPCQPDDHICQPGRGNQGCNNQNCQPGRGNQGCNNQNCQSGRGNQGCNNQACRQRERRFRVCKIQCGLATLQQGIQTGSCQCRKRRSLSIE</sequence>
<dbReference type="AlphaFoldDB" id="A0A8X6V4X2"/>
<feature type="signal peptide" evidence="1">
    <location>
        <begin position="1"/>
        <end position="19"/>
    </location>
</feature>
<protein>
    <submittedName>
        <fullName evidence="2">Uncharacterized protein</fullName>
    </submittedName>
</protein>
<proteinExistence type="predicted"/>
<organism evidence="2 3">
    <name type="scientific">Trichonephila clavipes</name>
    <name type="common">Golden silk orbweaver</name>
    <name type="synonym">Nephila clavipes</name>
    <dbReference type="NCBI Taxonomy" id="2585209"/>
    <lineage>
        <taxon>Eukaryota</taxon>
        <taxon>Metazoa</taxon>
        <taxon>Ecdysozoa</taxon>
        <taxon>Arthropoda</taxon>
        <taxon>Chelicerata</taxon>
        <taxon>Arachnida</taxon>
        <taxon>Araneae</taxon>
        <taxon>Araneomorphae</taxon>
        <taxon>Entelegynae</taxon>
        <taxon>Araneoidea</taxon>
        <taxon>Nephilidae</taxon>
        <taxon>Trichonephila</taxon>
    </lineage>
</organism>
<reference evidence="2" key="1">
    <citation type="submission" date="2020-08" db="EMBL/GenBank/DDBJ databases">
        <title>Multicomponent nature underlies the extraordinary mechanical properties of spider dragline silk.</title>
        <authorList>
            <person name="Kono N."/>
            <person name="Nakamura H."/>
            <person name="Mori M."/>
            <person name="Yoshida Y."/>
            <person name="Ohtoshi R."/>
            <person name="Malay A.D."/>
            <person name="Moran D.A.P."/>
            <person name="Tomita M."/>
            <person name="Numata K."/>
            <person name="Arakawa K."/>
        </authorList>
    </citation>
    <scope>NUCLEOTIDE SEQUENCE</scope>
</reference>
<keyword evidence="3" id="KW-1185">Reference proteome</keyword>
<dbReference type="EMBL" id="BMAU01021183">
    <property type="protein sequence ID" value="GFX95147.1"/>
    <property type="molecule type" value="Genomic_DNA"/>
</dbReference>
<feature type="chain" id="PRO_5036470577" evidence="1">
    <location>
        <begin position="20"/>
        <end position="210"/>
    </location>
</feature>
<name>A0A8X6V4X2_TRICX</name>